<feature type="domain" description="Cytidyltransferase-like" evidence="3">
    <location>
        <begin position="9"/>
        <end position="137"/>
    </location>
</feature>
<comment type="caution">
    <text evidence="4">The sequence shown here is derived from an EMBL/GenBank/DDBJ whole genome shotgun (WGS) entry which is preliminary data.</text>
</comment>
<dbReference type="InterPro" id="IPR050385">
    <property type="entry name" value="Archaeal_FAD_synthase"/>
</dbReference>
<dbReference type="NCBIfam" id="TIGR00125">
    <property type="entry name" value="cyt_tran_rel"/>
    <property type="match status" value="1"/>
</dbReference>
<evidence type="ECO:0000259" key="3">
    <source>
        <dbReference type="Pfam" id="PF01467"/>
    </source>
</evidence>
<dbReference type="SUPFAM" id="SSF52374">
    <property type="entry name" value="Nucleotidylyl transferase"/>
    <property type="match status" value="1"/>
</dbReference>
<dbReference type="GO" id="GO:0016779">
    <property type="term" value="F:nucleotidyltransferase activity"/>
    <property type="evidence" value="ECO:0007669"/>
    <property type="project" value="UniProtKB-KW"/>
</dbReference>
<dbReference type="PANTHER" id="PTHR43793">
    <property type="entry name" value="FAD SYNTHASE"/>
    <property type="match status" value="1"/>
</dbReference>
<dbReference type="InterPro" id="IPR004821">
    <property type="entry name" value="Cyt_trans-like"/>
</dbReference>
<dbReference type="Proteomes" id="UP000228711">
    <property type="component" value="Unassembled WGS sequence"/>
</dbReference>
<protein>
    <submittedName>
        <fullName evidence="4">FAD synthase</fullName>
    </submittedName>
</protein>
<dbReference type="EMBL" id="PEXV01000081">
    <property type="protein sequence ID" value="PIS41576.1"/>
    <property type="molecule type" value="Genomic_DNA"/>
</dbReference>
<evidence type="ECO:0000313" key="4">
    <source>
        <dbReference type="EMBL" id="PIS41576.1"/>
    </source>
</evidence>
<keyword evidence="1" id="KW-0808">Transferase</keyword>
<dbReference type="PANTHER" id="PTHR43793:SF1">
    <property type="entry name" value="FAD SYNTHASE"/>
    <property type="match status" value="1"/>
</dbReference>
<reference evidence="5" key="1">
    <citation type="submission" date="2017-09" db="EMBL/GenBank/DDBJ databases">
        <title>Depth-based differentiation of microbial function through sediment-hosted aquifers and enrichment of novel symbionts in the deep terrestrial subsurface.</title>
        <authorList>
            <person name="Probst A.J."/>
            <person name="Ladd B."/>
            <person name="Jarett J.K."/>
            <person name="Geller-Mcgrath D.E."/>
            <person name="Sieber C.M.K."/>
            <person name="Emerson J.B."/>
            <person name="Anantharaman K."/>
            <person name="Thomas B.C."/>
            <person name="Malmstrom R."/>
            <person name="Stieglmeier M."/>
            <person name="Klingl A."/>
            <person name="Woyke T."/>
            <person name="Ryan C.M."/>
            <person name="Banfield J.F."/>
        </authorList>
    </citation>
    <scope>NUCLEOTIDE SEQUENCE [LARGE SCALE GENOMIC DNA]</scope>
</reference>
<dbReference type="InterPro" id="IPR014729">
    <property type="entry name" value="Rossmann-like_a/b/a_fold"/>
</dbReference>
<sequence length="144" mass="16192">MSQSSIRVIATGTFDVVHAGHQFFLREAKKLGNWLGVIIARDETVEKIKGARPMHNEVTRKCDIEQLGIADTVVIGNSGDKYKIIEELRPDIIALGYDQRSFTNNLTEELRQRGIFVQVVRIAAFQPETYKSSKIKKVLHGGKP</sequence>
<evidence type="ECO:0000256" key="2">
    <source>
        <dbReference type="ARBA" id="ARBA00022695"/>
    </source>
</evidence>
<name>A0A2H0YT17_9BACT</name>
<dbReference type="AlphaFoldDB" id="A0A2H0YT17"/>
<dbReference type="Pfam" id="PF01467">
    <property type="entry name" value="CTP_transf_like"/>
    <property type="match status" value="1"/>
</dbReference>
<keyword evidence="2" id="KW-0548">Nucleotidyltransferase</keyword>
<gene>
    <name evidence="4" type="ORF">COT25_02330</name>
</gene>
<proteinExistence type="predicted"/>
<organism evidence="4 5">
    <name type="scientific">Candidatus Kerfeldbacteria bacterium CG08_land_8_20_14_0_20_42_7</name>
    <dbReference type="NCBI Taxonomy" id="2014245"/>
    <lineage>
        <taxon>Bacteria</taxon>
        <taxon>Candidatus Kerfeldiibacteriota</taxon>
    </lineage>
</organism>
<evidence type="ECO:0000313" key="5">
    <source>
        <dbReference type="Proteomes" id="UP000228711"/>
    </source>
</evidence>
<dbReference type="Gene3D" id="3.40.50.620">
    <property type="entry name" value="HUPs"/>
    <property type="match status" value="1"/>
</dbReference>
<evidence type="ECO:0000256" key="1">
    <source>
        <dbReference type="ARBA" id="ARBA00022679"/>
    </source>
</evidence>
<accession>A0A2H0YT17</accession>